<keyword evidence="7" id="KW-0723">Serine/threonine-protein kinase</keyword>
<evidence type="ECO:0000256" key="1">
    <source>
        <dbReference type="ARBA" id="ARBA00022679"/>
    </source>
</evidence>
<accession>A0A4P6JZN0</accession>
<dbReference type="AlphaFoldDB" id="A0A4P6JZN0"/>
<evidence type="ECO:0000256" key="3">
    <source>
        <dbReference type="ARBA" id="ARBA00022777"/>
    </source>
</evidence>
<dbReference type="Proteomes" id="UP000290365">
    <property type="component" value="Chromosome"/>
</dbReference>
<keyword evidence="4" id="KW-0067">ATP-binding</keyword>
<evidence type="ECO:0000256" key="2">
    <source>
        <dbReference type="ARBA" id="ARBA00022741"/>
    </source>
</evidence>
<sequence length="574" mass="62124">MLYQEAAVSDLTGQQLGNYRLLRLVGQSKTASVYLAQHVRLRTQAAIKVWASPLQTEQMERFQREMQPVAGLIHPNILRVLDFEWENAAPFLAMDYVSGGSLRRLHQRGSVVSLPLVLAYVKQVASALQYAHDHDVIHGDVRPENMLVGEGRALQLSDFGQAFLIQAPFVGAGEQQPALAEEASQDAGDAGQGEVSSSAVYYMAPEQLQGKLHSASDQYGLAITIYEWLCGELPFVGTPEEVMMQHSQAEPEPLRSKRAEIPEAIEQAVMKALAKDPWQRFRSIQRFAAALERASGLQNVALPVSETLANGEPVGQENASLPATGSEAVPFVSKPEEPAAAVAATSRKLLSRRTALQGLSIVGALVVGSGAGALAWWWQSHQPAPVAANVKPTPTASRAPTATPSTATTQEALPAPASFKQARVPELNISLNYPSDWTMHAPEKSLGLTRVAFTPQQLPGISFLVYRYADGLSTDIKDADTLNQDHIATLASQGAPGLQNTPPAAPKPTIAGSSWSQQSASYVDQPGLKITVTFLSVQHGKDYYSIYYIAPDIVLDEATKKYYHPMLNSLQFLS</sequence>
<evidence type="ECO:0000256" key="5">
    <source>
        <dbReference type="SAM" id="MobiDB-lite"/>
    </source>
</evidence>
<dbReference type="Gene3D" id="1.10.510.10">
    <property type="entry name" value="Transferase(Phosphotransferase) domain 1"/>
    <property type="match status" value="1"/>
</dbReference>
<keyword evidence="1" id="KW-0808">Transferase</keyword>
<dbReference type="InterPro" id="IPR011009">
    <property type="entry name" value="Kinase-like_dom_sf"/>
</dbReference>
<dbReference type="Gene3D" id="3.30.200.20">
    <property type="entry name" value="Phosphorylase Kinase, domain 1"/>
    <property type="match status" value="1"/>
</dbReference>
<dbReference type="PANTHER" id="PTHR43289">
    <property type="entry name" value="MITOGEN-ACTIVATED PROTEIN KINASE KINASE KINASE 20-RELATED"/>
    <property type="match status" value="1"/>
</dbReference>
<dbReference type="OrthoDB" id="9801841at2"/>
<dbReference type="PROSITE" id="PS00109">
    <property type="entry name" value="PROTEIN_KINASE_TYR"/>
    <property type="match status" value="1"/>
</dbReference>
<keyword evidence="8" id="KW-1185">Reference proteome</keyword>
<evidence type="ECO:0000313" key="8">
    <source>
        <dbReference type="Proteomes" id="UP000290365"/>
    </source>
</evidence>
<gene>
    <name evidence="7" type="ORF">EPA93_35290</name>
</gene>
<dbReference type="SUPFAM" id="SSF56112">
    <property type="entry name" value="Protein kinase-like (PK-like)"/>
    <property type="match status" value="1"/>
</dbReference>
<feature type="domain" description="Protein kinase" evidence="6">
    <location>
        <begin position="19"/>
        <end position="302"/>
    </location>
</feature>
<proteinExistence type="predicted"/>
<dbReference type="EMBL" id="CP035758">
    <property type="protein sequence ID" value="QBD80952.1"/>
    <property type="molecule type" value="Genomic_DNA"/>
</dbReference>
<dbReference type="PANTHER" id="PTHR43289:SF34">
    <property type="entry name" value="SERINE_THREONINE-PROTEIN KINASE YBDM-RELATED"/>
    <property type="match status" value="1"/>
</dbReference>
<dbReference type="InterPro" id="IPR000719">
    <property type="entry name" value="Prot_kinase_dom"/>
</dbReference>
<evidence type="ECO:0000259" key="6">
    <source>
        <dbReference type="PROSITE" id="PS50011"/>
    </source>
</evidence>
<feature type="compositionally biased region" description="Low complexity" evidence="5">
    <location>
        <begin position="392"/>
        <end position="409"/>
    </location>
</feature>
<feature type="region of interest" description="Disordered" evidence="5">
    <location>
        <begin position="388"/>
        <end position="411"/>
    </location>
</feature>
<dbReference type="Pfam" id="PF00069">
    <property type="entry name" value="Pkinase"/>
    <property type="match status" value="1"/>
</dbReference>
<name>A0A4P6JZN0_KTERU</name>
<dbReference type="InterPro" id="IPR008266">
    <property type="entry name" value="Tyr_kinase_AS"/>
</dbReference>
<dbReference type="GO" id="GO:0004674">
    <property type="term" value="F:protein serine/threonine kinase activity"/>
    <property type="evidence" value="ECO:0007669"/>
    <property type="project" value="UniProtKB-KW"/>
</dbReference>
<evidence type="ECO:0000256" key="4">
    <source>
        <dbReference type="ARBA" id="ARBA00022840"/>
    </source>
</evidence>
<dbReference type="PROSITE" id="PS50011">
    <property type="entry name" value="PROTEIN_KINASE_DOM"/>
    <property type="match status" value="1"/>
</dbReference>
<organism evidence="7 8">
    <name type="scientific">Ktedonosporobacter rubrisoli</name>
    <dbReference type="NCBI Taxonomy" id="2509675"/>
    <lineage>
        <taxon>Bacteria</taxon>
        <taxon>Bacillati</taxon>
        <taxon>Chloroflexota</taxon>
        <taxon>Ktedonobacteria</taxon>
        <taxon>Ktedonobacterales</taxon>
        <taxon>Ktedonosporobacteraceae</taxon>
        <taxon>Ktedonosporobacter</taxon>
    </lineage>
</organism>
<dbReference type="KEGG" id="kbs:EPA93_35290"/>
<protein>
    <submittedName>
        <fullName evidence="7">Serine/threonine protein kinase</fullName>
    </submittedName>
</protein>
<keyword evidence="2" id="KW-0547">Nucleotide-binding</keyword>
<keyword evidence="3 7" id="KW-0418">Kinase</keyword>
<dbReference type="CDD" id="cd14014">
    <property type="entry name" value="STKc_PknB_like"/>
    <property type="match status" value="1"/>
</dbReference>
<dbReference type="GO" id="GO:0005524">
    <property type="term" value="F:ATP binding"/>
    <property type="evidence" value="ECO:0007669"/>
    <property type="project" value="UniProtKB-KW"/>
</dbReference>
<reference evidence="7 8" key="1">
    <citation type="submission" date="2019-01" db="EMBL/GenBank/DDBJ databases">
        <title>Ktedonosporobacter rubrisoli SCAWS-G2.</title>
        <authorList>
            <person name="Huang Y."/>
            <person name="Yan B."/>
        </authorList>
    </citation>
    <scope>NUCLEOTIDE SEQUENCE [LARGE SCALE GENOMIC DNA]</scope>
    <source>
        <strain evidence="7 8">SCAWS-G2</strain>
    </source>
</reference>
<evidence type="ECO:0000313" key="7">
    <source>
        <dbReference type="EMBL" id="QBD80952.1"/>
    </source>
</evidence>